<evidence type="ECO:0000259" key="3">
    <source>
        <dbReference type="Pfam" id="PF00501"/>
    </source>
</evidence>
<keyword evidence="2" id="KW-0732">Signal</keyword>
<proteinExistence type="predicted"/>
<dbReference type="InterPro" id="IPR045851">
    <property type="entry name" value="AMP-bd_C_sf"/>
</dbReference>
<dbReference type="Pfam" id="PF00501">
    <property type="entry name" value="AMP-binding"/>
    <property type="match status" value="1"/>
</dbReference>
<organism evidence="5">
    <name type="scientific">Noctiluca scintillans</name>
    <name type="common">Sea sparkle</name>
    <name type="synonym">Red tide dinoflagellate</name>
    <dbReference type="NCBI Taxonomy" id="2966"/>
    <lineage>
        <taxon>Eukaryota</taxon>
        <taxon>Sar</taxon>
        <taxon>Alveolata</taxon>
        <taxon>Dinophyceae</taxon>
        <taxon>Noctilucales</taxon>
        <taxon>Noctilucaceae</taxon>
        <taxon>Noctiluca</taxon>
    </lineage>
</organism>
<dbReference type="InterPro" id="IPR020845">
    <property type="entry name" value="AMP-binding_CS"/>
</dbReference>
<reference evidence="5" key="1">
    <citation type="submission" date="2021-01" db="EMBL/GenBank/DDBJ databases">
        <authorList>
            <person name="Corre E."/>
            <person name="Pelletier E."/>
            <person name="Niang G."/>
            <person name="Scheremetjew M."/>
            <person name="Finn R."/>
            <person name="Kale V."/>
            <person name="Holt S."/>
            <person name="Cochrane G."/>
            <person name="Meng A."/>
            <person name="Brown T."/>
            <person name="Cohen L."/>
        </authorList>
    </citation>
    <scope>NUCLEOTIDE SEQUENCE</scope>
</reference>
<dbReference type="InterPro" id="IPR000873">
    <property type="entry name" value="AMP-dep_synth/lig_dom"/>
</dbReference>
<feature type="domain" description="AMP-binding enzyme C-terminal" evidence="4">
    <location>
        <begin position="558"/>
        <end position="646"/>
    </location>
</feature>
<keyword evidence="1" id="KW-1133">Transmembrane helix</keyword>
<sequence>MELMWKFVCVAAVAAQLTPMMETGWCEGVKEGACDPEASLFLQSFAYGGDGPLHKALPAVLVEPEPFQMLVTMGEAHPVYPGVFGVLVVAGLLFCAYWVDRKDRKETDLSEELKRAGIDRTANTECGGLYGRELPEDFSTAGGVVALLEAFVHRQPLKVALVDVERATHVTYREFFDEVCNFQAALEAAHLHKGDTLAMLLPPSRCQIVAAWACVRAGVVLVQLDAQAPVERLRLQVGVAGVRLALLPRNVDLTSEHLGVPTWYLEPTSSSLPNSRPVAVGASEGRQVALPGDAALVIFTSGSSGMPKGVIWGTNLLNQTTVTFTDLCCMDGNSRFLVKTPAVWATALYETFGALTVGGTLVLDARCQRDVHHMARTVQQNMVTALTSTSPVIQLLSEELRDETHSLRDILNIGAGLPTSICVEAVASLGVRVHNQYACTETPCLQWTFEACDHLKKMCPGGYPQAGVEVHLLGNELAPVAAGEAGEICIGGNYLSKGYIGEVGNAEKFVPNPFGAGLLYRTGDVGRWLQLGVSRVVQVEGRKDRQLNIRGVRVAPEEVEGVLCKAPRVREVVVVVVGEDDAARMIACVVLGERLENLKESDNISKVVGQEDLLGDLRQYALEHLTKAMRPEFLIVDSVPKLANGKTDLKGTTEQATVTLASTESVTTLDSLGLMRQFSKAVLEQKRFADNLVAIATLGMVLYHIVQVTGESWSFEKDKFLGGTWGPYQFPAADRVAWFQAALFDWKESSEWATWAFVIGGAHMDALSPEAFVFGRREGLLLGVHVAMLTTGLAHYSWYLLMLLVAKVFLVNMRRVGIPRHAQLILFFGIAWFGAFLVPAVQSCTDTAQARAFFVEGICFLNVQSGFMWLINKTKLFGFTLYGWSFLLGPDIVRKVRERSRELGGMPPFLGWFTIVIFYTTLLVTPEVWKPLVIRVAGAESAHKEIIRAFLDLGLLILPLLCSIACFPESWRMETIARNCLGSYVSSCFFCEFCADVGPDGVLSNMWRSVSVTCGGGDVGAVMQMICIFWFVIFWVFVVGAATQYALLIPVRLWDLQDPSAAQSRK</sequence>
<feature type="transmembrane region" description="Helical" evidence="1">
    <location>
        <begin position="905"/>
        <end position="926"/>
    </location>
</feature>
<feature type="transmembrane region" description="Helical" evidence="1">
    <location>
        <begin position="1027"/>
        <end position="1047"/>
    </location>
</feature>
<keyword evidence="1" id="KW-0472">Membrane</keyword>
<evidence type="ECO:0000256" key="1">
    <source>
        <dbReference type="SAM" id="Phobius"/>
    </source>
</evidence>
<evidence type="ECO:0000313" key="5">
    <source>
        <dbReference type="EMBL" id="CAD8852109.1"/>
    </source>
</evidence>
<feature type="signal peptide" evidence="2">
    <location>
        <begin position="1"/>
        <end position="15"/>
    </location>
</feature>
<dbReference type="InterPro" id="IPR050237">
    <property type="entry name" value="ATP-dep_AMP-bd_enzyme"/>
</dbReference>
<dbReference type="InterPro" id="IPR025110">
    <property type="entry name" value="AMP-bd_C"/>
</dbReference>
<accession>A0A7S1FA17</accession>
<dbReference type="AlphaFoldDB" id="A0A7S1FA17"/>
<dbReference type="EMBL" id="HBFQ01037457">
    <property type="protein sequence ID" value="CAD8852109.1"/>
    <property type="molecule type" value="Transcribed_RNA"/>
</dbReference>
<feature type="transmembrane region" description="Helical" evidence="1">
    <location>
        <begin position="780"/>
        <end position="801"/>
    </location>
</feature>
<dbReference type="PANTHER" id="PTHR43767">
    <property type="entry name" value="LONG-CHAIN-FATTY-ACID--COA LIGASE"/>
    <property type="match status" value="1"/>
</dbReference>
<dbReference type="PANTHER" id="PTHR43767:SF10">
    <property type="entry name" value="SURFACTIN SYNTHASE SUBUNIT 1"/>
    <property type="match status" value="1"/>
</dbReference>
<dbReference type="Pfam" id="PF13193">
    <property type="entry name" value="AMP-binding_C"/>
    <property type="match status" value="1"/>
</dbReference>
<gene>
    <name evidence="5" type="ORF">NSCI0253_LOCUS26459</name>
</gene>
<dbReference type="GO" id="GO:0016877">
    <property type="term" value="F:ligase activity, forming carbon-sulfur bonds"/>
    <property type="evidence" value="ECO:0007669"/>
    <property type="project" value="UniProtKB-ARBA"/>
</dbReference>
<keyword evidence="1" id="KW-0812">Transmembrane</keyword>
<feature type="transmembrane region" description="Helical" evidence="1">
    <location>
        <begin position="876"/>
        <end position="893"/>
    </location>
</feature>
<dbReference type="InterPro" id="IPR042099">
    <property type="entry name" value="ANL_N_sf"/>
</dbReference>
<name>A0A7S1FA17_NOCSC</name>
<feature type="transmembrane region" description="Helical" evidence="1">
    <location>
        <begin position="946"/>
        <end position="968"/>
    </location>
</feature>
<feature type="domain" description="AMP-dependent synthetase/ligase" evidence="3">
    <location>
        <begin position="149"/>
        <end position="499"/>
    </location>
</feature>
<feature type="transmembrane region" description="Helical" evidence="1">
    <location>
        <begin position="821"/>
        <end position="841"/>
    </location>
</feature>
<evidence type="ECO:0000256" key="2">
    <source>
        <dbReference type="SAM" id="SignalP"/>
    </source>
</evidence>
<dbReference type="Gene3D" id="3.30.300.30">
    <property type="match status" value="1"/>
</dbReference>
<dbReference type="PROSITE" id="PS00455">
    <property type="entry name" value="AMP_BINDING"/>
    <property type="match status" value="1"/>
</dbReference>
<evidence type="ECO:0000259" key="4">
    <source>
        <dbReference type="Pfam" id="PF13193"/>
    </source>
</evidence>
<feature type="transmembrane region" description="Helical" evidence="1">
    <location>
        <begin position="79"/>
        <end position="99"/>
    </location>
</feature>
<dbReference type="SUPFAM" id="SSF56801">
    <property type="entry name" value="Acetyl-CoA synthetase-like"/>
    <property type="match status" value="1"/>
</dbReference>
<feature type="chain" id="PRO_5031294678" description="AMP-dependent synthetase/ligase domain-containing protein" evidence="2">
    <location>
        <begin position="16"/>
        <end position="1066"/>
    </location>
</feature>
<evidence type="ECO:0008006" key="6">
    <source>
        <dbReference type="Google" id="ProtNLM"/>
    </source>
</evidence>
<dbReference type="Gene3D" id="3.40.50.12780">
    <property type="entry name" value="N-terminal domain of ligase-like"/>
    <property type="match status" value="1"/>
</dbReference>
<protein>
    <recommendedName>
        <fullName evidence="6">AMP-dependent synthetase/ligase domain-containing protein</fullName>
    </recommendedName>
</protein>